<proteinExistence type="predicted"/>
<protein>
    <submittedName>
        <fullName evidence="1">Bleomycin hydrolase</fullName>
    </submittedName>
</protein>
<name>A0A5T6BP31_SALER</name>
<comment type="caution">
    <text evidence="1">The sequence shown here is derived from an EMBL/GenBank/DDBJ whole genome shotgun (WGS) entry which is preliminary data.</text>
</comment>
<accession>A0A5T6BP31</accession>
<dbReference type="GO" id="GO:0016787">
    <property type="term" value="F:hydrolase activity"/>
    <property type="evidence" value="ECO:0007669"/>
    <property type="project" value="UniProtKB-KW"/>
</dbReference>
<reference evidence="1" key="1">
    <citation type="submission" date="2018-08" db="EMBL/GenBank/DDBJ databases">
        <authorList>
            <consortium name="PulseNet: The National Subtyping Network for Foodborne Disease Surveillance"/>
            <person name="Tarr C.L."/>
            <person name="Trees E."/>
            <person name="Katz L.S."/>
            <person name="Carleton-Romer H.A."/>
            <person name="Stroika S."/>
            <person name="Kucerova Z."/>
            <person name="Roache K.F."/>
            <person name="Sabol A.L."/>
            <person name="Besser J."/>
            <person name="Gerner-Smidt P."/>
        </authorList>
    </citation>
    <scope>NUCLEOTIDE SEQUENCE</scope>
    <source>
        <strain evidence="1">PNUSAS049289</strain>
    </source>
</reference>
<feature type="non-terminal residue" evidence="1">
    <location>
        <position position="1"/>
    </location>
</feature>
<sequence length="51" mass="6340">KKKDVWAFIETLGYFRDFYLEFVEWNESNGFYDFVYLDTENSTFNISYEEE</sequence>
<dbReference type="AlphaFoldDB" id="A0A5T6BP31"/>
<evidence type="ECO:0000313" key="1">
    <source>
        <dbReference type="EMBL" id="EBM4005299.1"/>
    </source>
</evidence>
<keyword evidence="1" id="KW-0378">Hydrolase</keyword>
<organism evidence="1">
    <name type="scientific">Salmonella enterica</name>
    <name type="common">Salmonella choleraesuis</name>
    <dbReference type="NCBI Taxonomy" id="28901"/>
    <lineage>
        <taxon>Bacteria</taxon>
        <taxon>Pseudomonadati</taxon>
        <taxon>Pseudomonadota</taxon>
        <taxon>Gammaproteobacteria</taxon>
        <taxon>Enterobacterales</taxon>
        <taxon>Enterobacteriaceae</taxon>
        <taxon>Salmonella</taxon>
    </lineage>
</organism>
<dbReference type="EMBL" id="AAGCMH010000098">
    <property type="protein sequence ID" value="EBM4005299.1"/>
    <property type="molecule type" value="Genomic_DNA"/>
</dbReference>
<gene>
    <name evidence="1" type="ORF">DY622_26030</name>
</gene>